<dbReference type="InterPro" id="IPR013766">
    <property type="entry name" value="Thioredoxin_domain"/>
</dbReference>
<evidence type="ECO:0000256" key="5">
    <source>
        <dbReference type="RuleBase" id="RU000499"/>
    </source>
</evidence>
<evidence type="ECO:0000256" key="4">
    <source>
        <dbReference type="PIRSR" id="PIRSR000303-1"/>
    </source>
</evidence>
<gene>
    <name evidence="7" type="ORF">M5X16_18375</name>
    <name evidence="8" type="ORF">PC41400_26635</name>
</gene>
<feature type="domain" description="Thioredoxin" evidence="6">
    <location>
        <begin position="1"/>
        <end position="181"/>
    </location>
</feature>
<keyword evidence="2 5" id="KW-0575">Peroxidase</keyword>
<feature type="active site" evidence="4">
    <location>
        <position position="35"/>
    </location>
</feature>
<dbReference type="PROSITE" id="PS51352">
    <property type="entry name" value="THIOREDOXIN_2"/>
    <property type="match status" value="1"/>
</dbReference>
<dbReference type="PROSITE" id="PS00460">
    <property type="entry name" value="GLUTATHIONE_PEROXID_1"/>
    <property type="match status" value="1"/>
</dbReference>
<organism evidence="8 9">
    <name type="scientific">Paenibacillus chitinolyticus</name>
    <dbReference type="NCBI Taxonomy" id="79263"/>
    <lineage>
        <taxon>Bacteria</taxon>
        <taxon>Bacillati</taxon>
        <taxon>Bacillota</taxon>
        <taxon>Bacilli</taxon>
        <taxon>Bacillales</taxon>
        <taxon>Paenibacillaceae</taxon>
        <taxon>Paenibacillus</taxon>
    </lineage>
</organism>
<dbReference type="InterPro" id="IPR000889">
    <property type="entry name" value="Glutathione_peroxidase"/>
</dbReference>
<dbReference type="Gene3D" id="3.40.30.10">
    <property type="entry name" value="Glutaredoxin"/>
    <property type="match status" value="1"/>
</dbReference>
<evidence type="ECO:0000256" key="2">
    <source>
        <dbReference type="ARBA" id="ARBA00022559"/>
    </source>
</evidence>
<dbReference type="PIRSF" id="PIRSF000303">
    <property type="entry name" value="Glutathion_perox"/>
    <property type="match status" value="1"/>
</dbReference>
<dbReference type="GO" id="GO:0034599">
    <property type="term" value="P:cellular response to oxidative stress"/>
    <property type="evidence" value="ECO:0007669"/>
    <property type="project" value="TreeGrafter"/>
</dbReference>
<dbReference type="KEGG" id="pchi:PC41400_26635"/>
<dbReference type="AlphaFoldDB" id="A0A410X369"/>
<dbReference type="InterPro" id="IPR036249">
    <property type="entry name" value="Thioredoxin-like_sf"/>
</dbReference>
<dbReference type="Proteomes" id="UP000288943">
    <property type="component" value="Chromosome"/>
</dbReference>
<dbReference type="Pfam" id="PF00255">
    <property type="entry name" value="GSHPx"/>
    <property type="match status" value="1"/>
</dbReference>
<evidence type="ECO:0000256" key="3">
    <source>
        <dbReference type="ARBA" id="ARBA00023002"/>
    </source>
</evidence>
<comment type="similarity">
    <text evidence="1 5">Belongs to the glutathione peroxidase family.</text>
</comment>
<name>A0A410X369_9BACL</name>
<evidence type="ECO:0000313" key="7">
    <source>
        <dbReference type="EMBL" id="MCY9597734.1"/>
    </source>
</evidence>
<dbReference type="PROSITE" id="PS00763">
    <property type="entry name" value="GLUTATHIONE_PEROXID_2"/>
    <property type="match status" value="1"/>
</dbReference>
<dbReference type="InterPro" id="IPR029759">
    <property type="entry name" value="GPX_AS"/>
</dbReference>
<keyword evidence="3 5" id="KW-0560">Oxidoreductase</keyword>
<dbReference type="CDD" id="cd00340">
    <property type="entry name" value="GSH_Peroxidase"/>
    <property type="match status" value="1"/>
</dbReference>
<dbReference type="GO" id="GO:0004601">
    <property type="term" value="F:peroxidase activity"/>
    <property type="evidence" value="ECO:0007669"/>
    <property type="project" value="UniProtKB-KW"/>
</dbReference>
<reference evidence="7 10" key="2">
    <citation type="submission" date="2022-05" db="EMBL/GenBank/DDBJ databases">
        <title>Genome Sequencing of Bee-Associated Microbes.</title>
        <authorList>
            <person name="Dunlap C."/>
        </authorList>
    </citation>
    <scope>NUCLEOTIDE SEQUENCE [LARGE SCALE GENOMIC DNA]</scope>
    <source>
        <strain evidence="7 10">NRRL B-23120</strain>
    </source>
</reference>
<dbReference type="FunFam" id="3.40.30.10:FF:000010">
    <property type="entry name" value="Glutathione peroxidase"/>
    <property type="match status" value="1"/>
</dbReference>
<evidence type="ECO:0000313" key="8">
    <source>
        <dbReference type="EMBL" id="QAV21056.1"/>
    </source>
</evidence>
<evidence type="ECO:0000256" key="1">
    <source>
        <dbReference type="ARBA" id="ARBA00006926"/>
    </source>
</evidence>
<dbReference type="InterPro" id="IPR029760">
    <property type="entry name" value="GPX_CS"/>
</dbReference>
<dbReference type="EMBL" id="CP026520">
    <property type="protein sequence ID" value="QAV21056.1"/>
    <property type="molecule type" value="Genomic_DNA"/>
</dbReference>
<dbReference type="Proteomes" id="UP001527202">
    <property type="component" value="Unassembled WGS sequence"/>
</dbReference>
<dbReference type="SUPFAM" id="SSF52833">
    <property type="entry name" value="Thioredoxin-like"/>
    <property type="match status" value="1"/>
</dbReference>
<keyword evidence="10" id="KW-1185">Reference proteome</keyword>
<evidence type="ECO:0000313" key="10">
    <source>
        <dbReference type="Proteomes" id="UP001527202"/>
    </source>
</evidence>
<dbReference type="PROSITE" id="PS51355">
    <property type="entry name" value="GLUTATHIONE_PEROXID_3"/>
    <property type="match status" value="1"/>
</dbReference>
<accession>A0A410X369</accession>
<protein>
    <recommendedName>
        <fullName evidence="5">Glutathione peroxidase</fullName>
    </recommendedName>
</protein>
<dbReference type="PRINTS" id="PR01011">
    <property type="entry name" value="GLUTPROXDASE"/>
</dbReference>
<sequence length="181" mass="20474">MSVYPYSARNIRGAETKLEDYKGKVLVIVNTASQCGFTSQYADLQKLYEKYRDQGLVVLGFPCNQFGGQEPGTNEEVNTFCQLNYGVTFPLFEKIDVRGEEKHPLFAYLTEQAPFEGFDLNHPSGKMLNAFLSEKQPHLLQGNDVKWNFTKFLIDREGSVVKRFESGVDPLDMQSAVEAVL</sequence>
<dbReference type="PANTHER" id="PTHR11592">
    <property type="entry name" value="GLUTATHIONE PEROXIDASE"/>
    <property type="match status" value="1"/>
</dbReference>
<reference evidence="8 9" key="1">
    <citation type="submission" date="2018-01" db="EMBL/GenBank/DDBJ databases">
        <title>The whole genome sequencing and assembly of Paenibacillus chitinolyticus KCCM 41400 strain.</title>
        <authorList>
            <person name="Kim J.-Y."/>
            <person name="Park M.-K."/>
            <person name="Lee Y.-J."/>
            <person name="Yi H."/>
            <person name="Bahn Y.-S."/>
            <person name="Kim J.F."/>
            <person name="Lee D.-W."/>
        </authorList>
    </citation>
    <scope>NUCLEOTIDE SEQUENCE [LARGE SCALE GENOMIC DNA]</scope>
    <source>
        <strain evidence="8 9">KCCM 41400</strain>
    </source>
</reference>
<proteinExistence type="inferred from homology"/>
<dbReference type="PANTHER" id="PTHR11592:SF78">
    <property type="entry name" value="GLUTATHIONE PEROXIDASE"/>
    <property type="match status" value="1"/>
</dbReference>
<evidence type="ECO:0000313" key="9">
    <source>
        <dbReference type="Proteomes" id="UP000288943"/>
    </source>
</evidence>
<dbReference type="OrthoDB" id="9789406at2"/>
<dbReference type="EMBL" id="JAMDMJ010000024">
    <property type="protein sequence ID" value="MCY9597734.1"/>
    <property type="molecule type" value="Genomic_DNA"/>
</dbReference>
<dbReference type="RefSeq" id="WP_042234666.1">
    <property type="nucleotide sequence ID" value="NZ_BQWH01000014.1"/>
</dbReference>
<dbReference type="GeneID" id="95378372"/>
<evidence type="ECO:0000259" key="6">
    <source>
        <dbReference type="PROSITE" id="PS51352"/>
    </source>
</evidence>